<feature type="domain" description="C2H2-type" evidence="2">
    <location>
        <begin position="352"/>
        <end position="379"/>
    </location>
</feature>
<accession>A0A9W4UUY6</accession>
<feature type="domain" description="C2H2-type" evidence="2">
    <location>
        <begin position="1173"/>
        <end position="1207"/>
    </location>
</feature>
<dbReference type="OrthoDB" id="20872at2759"/>
<dbReference type="SMART" id="SM00355">
    <property type="entry name" value="ZnF_C2H2"/>
    <property type="match status" value="5"/>
</dbReference>
<dbReference type="Pfam" id="PF25438">
    <property type="entry name" value="DUF7896"/>
    <property type="match status" value="1"/>
</dbReference>
<feature type="domain" description="C2H2-type" evidence="2">
    <location>
        <begin position="670"/>
        <end position="696"/>
    </location>
</feature>
<dbReference type="AlphaFoldDB" id="A0A9W4UUY6"/>
<gene>
    <name evidence="3" type="ORF">PDIGIT_LOCUS15744</name>
</gene>
<feature type="compositionally biased region" description="Acidic residues" evidence="1">
    <location>
        <begin position="426"/>
        <end position="438"/>
    </location>
</feature>
<sequence>MDQAGNTIDRAVSDRSGNIRAWQMTAQHGNESAVSTAIIAALFDSLIAFLQTILHQAKKEDAVPSYLAPLLDNMAALHFWGLDFGVSQGDLDMALQYSHRLRDTVLIILVSVGDLLSRGIVNVLPSQERENLLQRSKIRPLTEDARGLLDEQSDAPQYSGEDTLGLFQTLGNMIDSLRLLRSSLESVIDEDIDDGQAQSYMSVQDRSAYEYYVDLISQRFPSVSSKLAQELGKANWDRYKYVSRLGENVQREIEVAETKKPQSEFYDSGIGSSAPPETVVDNDDLPVIHNHQPDCAATIISSRADASHKRLPPLSDEARSGIPFECEICHRTLQIRRTKDWKIHVFDDIRAYTCILPGCTATRISLTDREALKNHLTSHHSITEDSGPQDCPLCLDEINGGRDIISLHFARHMEEIALSVLPQSAESEDGSEASEESDEKASLDFVAEQNSQSAEETHKLPKVQDIPENFENARPESPNKSSSSVNIRGLNHSLDQEILPKEPLMALSDSHTKEPQAYSSFDPELQSYLTNLTNGPTKDSFAYASMTHSIVCICGSTSSGIDDIMCSVCQSLQHRICYYGNSAAAGIHICNNCKYSPGVNSAQASVPLSGDRYLRGLHDHALSAPTPTIRNASETPFDEQNPPVFMTRASDPWPNSIRKAPYMRPQRPKIMCPQCNERPDGFRGPHELERHVKRAHSATRSGYICIDASSDKKFLANCKHCRDKKVYDACYYAAAHLRSAHFHPRERGRKSAKERGGIGGADDPPMDYLKRHWMREVQVDRLGALRDVQNLETEPEALHEDHNLEAEPDIISDKQFPCVRCGAPDPAFCNCSLEFPKAYQELSLGPEYVFDPTYTGAESTYMPESASMIALPGSASHSLRSNLPNVDDILAHSPYSKDVCMSRPPFSAIYQPDDFNTVAQEISQGDQKILEQRQTEHQPPVNTIDQVPPESDRSFNSSHAFDTSPAGFGSSLGNLGASQSPWNAKSSTRPQLGSLSNNSSPPFGIVLPNKTFTCTSVSCSNLKFGRLADLRRHHRTIHAPTLYAQYYCRVEGCNRSNLDERMEKLDEKGKLSGIEKFTIVRRGVGFGMRKDKRDEHERVVHALEDDTSDPEPVPLSLTTVAQDRLASENSIGFLHMDKTLACGDVSCRGSRFGRLADLQRHYDQQHKKSVKEYFCRFDGCSRAEGSSPSKGFGTRKDKRDEHERRQHEVADADISDQAVDWSKETSVH</sequence>
<reference evidence="3" key="1">
    <citation type="submission" date="2023-01" db="EMBL/GenBank/DDBJ databases">
        <authorList>
            <person name="Van Ghelder C."/>
            <person name="Rancurel C."/>
        </authorList>
    </citation>
    <scope>NUCLEOTIDE SEQUENCE</scope>
    <source>
        <strain evidence="3">CNCM I-4278</strain>
    </source>
</reference>
<dbReference type="Pfam" id="PF26082">
    <property type="entry name" value="zf-C2H2_AcuF"/>
    <property type="match status" value="1"/>
</dbReference>
<name>A0A9W4UUY6_9PLEO</name>
<feature type="compositionally biased region" description="Polar residues" evidence="1">
    <location>
        <begin position="625"/>
        <end position="634"/>
    </location>
</feature>
<proteinExistence type="predicted"/>
<evidence type="ECO:0000313" key="3">
    <source>
        <dbReference type="EMBL" id="CAI6342535.1"/>
    </source>
</evidence>
<protein>
    <recommendedName>
        <fullName evidence="2">C2H2-type domain-containing protein</fullName>
    </recommendedName>
</protein>
<dbReference type="InterPro" id="IPR011011">
    <property type="entry name" value="Znf_FYVE_PHD"/>
</dbReference>
<dbReference type="PANTHER" id="PTHR42031">
    <property type="entry name" value="KEY LIME PATHOGENICITY PROTEIN"/>
    <property type="match status" value="1"/>
</dbReference>
<dbReference type="Proteomes" id="UP001152607">
    <property type="component" value="Unassembled WGS sequence"/>
</dbReference>
<dbReference type="InterPro" id="IPR058925">
    <property type="entry name" value="zf-C2H2_AcuF"/>
</dbReference>
<feature type="compositionally biased region" description="Polar residues" evidence="1">
    <location>
        <begin position="971"/>
        <end position="1000"/>
    </location>
</feature>
<feature type="region of interest" description="Disordered" evidence="1">
    <location>
        <begin position="934"/>
        <end position="1000"/>
    </location>
</feature>
<dbReference type="SUPFAM" id="SSF57903">
    <property type="entry name" value="FYVE/PHD zinc finger"/>
    <property type="match status" value="1"/>
</dbReference>
<evidence type="ECO:0000256" key="1">
    <source>
        <dbReference type="SAM" id="MobiDB-lite"/>
    </source>
</evidence>
<organism evidence="3 4">
    <name type="scientific">Periconia digitata</name>
    <dbReference type="NCBI Taxonomy" id="1303443"/>
    <lineage>
        <taxon>Eukaryota</taxon>
        <taxon>Fungi</taxon>
        <taxon>Dikarya</taxon>
        <taxon>Ascomycota</taxon>
        <taxon>Pezizomycotina</taxon>
        <taxon>Dothideomycetes</taxon>
        <taxon>Pleosporomycetidae</taxon>
        <taxon>Pleosporales</taxon>
        <taxon>Massarineae</taxon>
        <taxon>Periconiaceae</taxon>
        <taxon>Periconia</taxon>
    </lineage>
</organism>
<feature type="compositionally biased region" description="Basic and acidic residues" evidence="1">
    <location>
        <begin position="743"/>
        <end position="756"/>
    </location>
</feature>
<evidence type="ECO:0000259" key="2">
    <source>
        <dbReference type="SMART" id="SM00355"/>
    </source>
</evidence>
<comment type="caution">
    <text evidence="3">The sequence shown here is derived from an EMBL/GenBank/DDBJ whole genome shotgun (WGS) entry which is preliminary data.</text>
</comment>
<feature type="region of interest" description="Disordered" evidence="1">
    <location>
        <begin position="624"/>
        <end position="650"/>
    </location>
</feature>
<keyword evidence="4" id="KW-1185">Reference proteome</keyword>
<dbReference type="EMBL" id="CAOQHR010000013">
    <property type="protein sequence ID" value="CAI6342535.1"/>
    <property type="molecule type" value="Genomic_DNA"/>
</dbReference>
<feature type="region of interest" description="Disordered" evidence="1">
    <location>
        <begin position="742"/>
        <end position="764"/>
    </location>
</feature>
<dbReference type="PANTHER" id="PTHR42031:SF1">
    <property type="entry name" value="KEY LIME PATHOGENICITY PROTEIN"/>
    <property type="match status" value="1"/>
</dbReference>
<dbReference type="InterPro" id="IPR013087">
    <property type="entry name" value="Znf_C2H2_type"/>
</dbReference>
<feature type="domain" description="C2H2-type" evidence="2">
    <location>
        <begin position="1140"/>
        <end position="1166"/>
    </location>
</feature>
<feature type="region of interest" description="Disordered" evidence="1">
    <location>
        <begin position="1181"/>
        <end position="1228"/>
    </location>
</feature>
<dbReference type="InterPro" id="IPR057218">
    <property type="entry name" value="DUF7896"/>
</dbReference>
<feature type="compositionally biased region" description="Basic and acidic residues" evidence="1">
    <location>
        <begin position="1194"/>
        <end position="1210"/>
    </location>
</feature>
<feature type="region of interest" description="Disordered" evidence="1">
    <location>
        <begin position="423"/>
        <end position="485"/>
    </location>
</feature>
<evidence type="ECO:0000313" key="4">
    <source>
        <dbReference type="Proteomes" id="UP001152607"/>
    </source>
</evidence>
<feature type="domain" description="C2H2-type" evidence="2">
    <location>
        <begin position="1012"/>
        <end position="1038"/>
    </location>
</feature>